<comment type="caution">
    <text evidence="3">The sequence shown here is derived from an EMBL/GenBank/DDBJ whole genome shotgun (WGS) entry which is preliminary data.</text>
</comment>
<dbReference type="AlphaFoldDB" id="A0A9W6DR91"/>
<dbReference type="PROSITE" id="PS50181">
    <property type="entry name" value="FBOX"/>
    <property type="match status" value="1"/>
</dbReference>
<reference evidence="3" key="1">
    <citation type="submission" date="2022-07" db="EMBL/GenBank/DDBJ databases">
        <title>Taxonomy of Aspergillus series Nigri: significant species reduction supported by multi-species coalescent approaches.</title>
        <authorList>
            <person name="Bian C."/>
            <person name="Kusuya Y."/>
            <person name="Sklenar F."/>
            <person name="D'hooge E."/>
            <person name="Yaguchi T."/>
            <person name="Takahashi H."/>
            <person name="Hubka V."/>
        </authorList>
    </citation>
    <scope>NUCLEOTIDE SEQUENCE</scope>
    <source>
        <strain evidence="3">CBS 733.88</strain>
    </source>
</reference>
<feature type="compositionally biased region" description="Basic and acidic residues" evidence="1">
    <location>
        <begin position="288"/>
        <end position="297"/>
    </location>
</feature>
<dbReference type="InterPro" id="IPR036047">
    <property type="entry name" value="F-box-like_dom_sf"/>
</dbReference>
<gene>
    <name evidence="3" type="ORF">AbraCBS73388_002925</name>
</gene>
<accession>A0A9W6DR91</accession>
<dbReference type="EMBL" id="BROQ01000157">
    <property type="protein sequence ID" value="GKZ26674.1"/>
    <property type="molecule type" value="Genomic_DNA"/>
</dbReference>
<evidence type="ECO:0000313" key="4">
    <source>
        <dbReference type="Proteomes" id="UP001143548"/>
    </source>
</evidence>
<evidence type="ECO:0000259" key="2">
    <source>
        <dbReference type="PROSITE" id="PS50181"/>
    </source>
</evidence>
<dbReference type="SUPFAM" id="SSF81383">
    <property type="entry name" value="F-box domain"/>
    <property type="match status" value="1"/>
</dbReference>
<protein>
    <recommendedName>
        <fullName evidence="2">F-box domain-containing protein</fullName>
    </recommendedName>
</protein>
<feature type="domain" description="F-box" evidence="2">
    <location>
        <begin position="104"/>
        <end position="150"/>
    </location>
</feature>
<dbReference type="Proteomes" id="UP001143548">
    <property type="component" value="Unassembled WGS sequence"/>
</dbReference>
<dbReference type="InterPro" id="IPR001810">
    <property type="entry name" value="F-box_dom"/>
</dbReference>
<evidence type="ECO:0000256" key="1">
    <source>
        <dbReference type="SAM" id="MobiDB-lite"/>
    </source>
</evidence>
<feature type="region of interest" description="Disordered" evidence="1">
    <location>
        <begin position="288"/>
        <end position="307"/>
    </location>
</feature>
<proteinExistence type="predicted"/>
<sequence length="307" mass="35751">MPEHDQTDLYVFHEPCWQRLVKHFSPHEFDVGYVFEALEYLPLPFIRGIDESTPLRLHAPYMWEAVDEGFESQPEFANLNDLVRSAKPPPKPWRPAMPSSPIVADNFRRLPLEIIEMIAVLLSTQDVLYLRQVSRGVAPIFGSLTFWKTRFDLNGERGFLWPVVRDLISTEKGHGFDWRLLYHCTCHLDCSHWFRLELKSWESLRWLRDTALALASGRPRPLDYRGDALHYYHNAMIGDTHLEVVDINSRVLRIAVSAHEDCGPHEHHGFVCITGLEFFFEDRPKVMRKDDSKEKGENFFANETSTS</sequence>
<organism evidence="3 4">
    <name type="scientific">Aspergillus brasiliensis</name>
    <dbReference type="NCBI Taxonomy" id="319629"/>
    <lineage>
        <taxon>Eukaryota</taxon>
        <taxon>Fungi</taxon>
        <taxon>Dikarya</taxon>
        <taxon>Ascomycota</taxon>
        <taxon>Pezizomycotina</taxon>
        <taxon>Eurotiomycetes</taxon>
        <taxon>Eurotiomycetidae</taxon>
        <taxon>Eurotiales</taxon>
        <taxon>Aspergillaceae</taxon>
        <taxon>Aspergillus</taxon>
        <taxon>Aspergillus subgen. Circumdati</taxon>
    </lineage>
</organism>
<name>A0A9W6DR91_9EURO</name>
<evidence type="ECO:0000313" key="3">
    <source>
        <dbReference type="EMBL" id="GKZ26674.1"/>
    </source>
</evidence>